<comment type="subcellular location">
    <subcellularLocation>
        <location evidence="1">Periplasm</location>
    </subcellularLocation>
</comment>
<dbReference type="RefSeq" id="WP_057834337.1">
    <property type="nucleotide sequence ID" value="NZ_LLXZ01000028.1"/>
</dbReference>
<dbReference type="GO" id="GO:0043190">
    <property type="term" value="C:ATP-binding cassette (ABC) transporter complex"/>
    <property type="evidence" value="ECO:0007669"/>
    <property type="project" value="InterPro"/>
</dbReference>
<dbReference type="InterPro" id="IPR000914">
    <property type="entry name" value="SBP_5_dom"/>
</dbReference>
<dbReference type="SUPFAM" id="SSF53850">
    <property type="entry name" value="Periplasmic binding protein-like II"/>
    <property type="match status" value="1"/>
</dbReference>
<dbReference type="InterPro" id="IPR030678">
    <property type="entry name" value="Peptide/Ni-bd"/>
</dbReference>
<evidence type="ECO:0000259" key="4">
    <source>
        <dbReference type="Pfam" id="PF00496"/>
    </source>
</evidence>
<dbReference type="PANTHER" id="PTHR30290">
    <property type="entry name" value="PERIPLASMIC BINDING COMPONENT OF ABC TRANSPORTER"/>
    <property type="match status" value="1"/>
</dbReference>
<proteinExistence type="inferred from homology"/>
<comment type="caution">
    <text evidence="5">The sequence shown here is derived from an EMBL/GenBank/DDBJ whole genome shotgun (WGS) entry which is preliminary data.</text>
</comment>
<dbReference type="STRING" id="280332.CQ12_31580"/>
<dbReference type="CDD" id="cd08497">
    <property type="entry name" value="MbnE-like"/>
    <property type="match status" value="1"/>
</dbReference>
<dbReference type="Pfam" id="PF00496">
    <property type="entry name" value="SBP_bac_5"/>
    <property type="match status" value="1"/>
</dbReference>
<dbReference type="InterPro" id="IPR006311">
    <property type="entry name" value="TAT_signal"/>
</dbReference>
<organism evidence="5 6">
    <name type="scientific">Bradyrhizobium jicamae</name>
    <dbReference type="NCBI Taxonomy" id="280332"/>
    <lineage>
        <taxon>Bacteria</taxon>
        <taxon>Pseudomonadati</taxon>
        <taxon>Pseudomonadota</taxon>
        <taxon>Alphaproteobacteria</taxon>
        <taxon>Hyphomicrobiales</taxon>
        <taxon>Nitrobacteraceae</taxon>
        <taxon>Bradyrhizobium</taxon>
    </lineage>
</organism>
<dbReference type="Gene3D" id="3.40.190.10">
    <property type="entry name" value="Periplasmic binding protein-like II"/>
    <property type="match status" value="1"/>
</dbReference>
<sequence>MAQFSRRHVLGLGVGALAATRLAPAFADNGGKKLHGLSAFGELKYSADFRRFDYVNADAPKGGMFSQLVGAGGSTFNSLNAFIVKGDRANGMELTFASLMARAFDEPDAVYLLAAEDLTVSPDRLVFRFQLRPGITFHDGSEITASDVAFSLTTLKSKGHPAYASVLRDLADATVEDKRTVQLRFQPTRGLDVPALAAAMPIFSEKYYSKRSFDETSLEAPLGSGPYRVARFEQGRFVEFERVKNWWGENLPVCRGLYNFDILRDEYYRDREAGFEAFTGRNYLFREEFTSRVWATRYDFPAIRDGRVKRDVIPDERPSGAQGWLLNTRRDKFKDRRVREALTIAFDFEWTNKNLMYGSYQRTHSVFQNSDMMARGEPSAEEIALLEPFRDRLLPEVFGPAWIPPETDGSGQDRKLLRSAGELLNAAGWTVKDGRRLNAKGEQFSAEFLLTERSFEPHHQTFIKNLRVLGIDANIRLVDPAQAEVRLKDFDFDIAIARFIFPQIPGSSLRNYFSSDSAKTKGSNNLAGIADPIVDALVEKAVGAQTQAELNYTCRALDRVLRSGRYWIPHWNKASHWIAYWDQFGFPPTKPRYARGTPETWWYEAAKAAKLEQAK</sequence>
<dbReference type="Proteomes" id="UP000050863">
    <property type="component" value="Unassembled WGS sequence"/>
</dbReference>
<comment type="similarity">
    <text evidence="2">Belongs to the bacterial solute-binding protein 5 family.</text>
</comment>
<dbReference type="OrthoDB" id="9803988at2"/>
<dbReference type="GO" id="GO:0015833">
    <property type="term" value="P:peptide transport"/>
    <property type="evidence" value="ECO:0007669"/>
    <property type="project" value="TreeGrafter"/>
</dbReference>
<dbReference type="PROSITE" id="PS51318">
    <property type="entry name" value="TAT"/>
    <property type="match status" value="1"/>
</dbReference>
<gene>
    <name evidence="5" type="ORF">CQ12_31580</name>
</gene>
<evidence type="ECO:0000313" key="5">
    <source>
        <dbReference type="EMBL" id="KRR13207.1"/>
    </source>
</evidence>
<dbReference type="EMBL" id="LLXZ01000028">
    <property type="protein sequence ID" value="KRR13207.1"/>
    <property type="molecule type" value="Genomic_DNA"/>
</dbReference>
<evidence type="ECO:0000256" key="2">
    <source>
        <dbReference type="ARBA" id="ARBA00005695"/>
    </source>
</evidence>
<dbReference type="PANTHER" id="PTHR30290:SF64">
    <property type="entry name" value="ABC TRANSPORTER PERIPLASMIC BINDING PROTEIN"/>
    <property type="match status" value="1"/>
</dbReference>
<dbReference type="GO" id="GO:0042884">
    <property type="term" value="P:microcin transport"/>
    <property type="evidence" value="ECO:0007669"/>
    <property type="project" value="TreeGrafter"/>
</dbReference>
<keyword evidence="6" id="KW-1185">Reference proteome</keyword>
<protein>
    <recommendedName>
        <fullName evidence="4">Solute-binding protein family 5 domain-containing protein</fullName>
    </recommendedName>
</protein>
<accession>A0A0R3LYW2</accession>
<name>A0A0R3LYW2_9BRAD</name>
<dbReference type="PIRSF" id="PIRSF002741">
    <property type="entry name" value="MppA"/>
    <property type="match status" value="1"/>
</dbReference>
<dbReference type="AlphaFoldDB" id="A0A0R3LYW2"/>
<feature type="domain" description="Solute-binding protein family 5" evidence="4">
    <location>
        <begin position="113"/>
        <end position="518"/>
    </location>
</feature>
<reference evidence="5 6" key="1">
    <citation type="submission" date="2014-03" db="EMBL/GenBank/DDBJ databases">
        <title>Bradyrhizobium valentinum sp. nov., isolated from effective nodules of Lupinus mariae-josephae, a lupine endemic of basic-lime soils in Eastern Spain.</title>
        <authorList>
            <person name="Duran D."/>
            <person name="Rey L."/>
            <person name="Navarro A."/>
            <person name="Busquets A."/>
            <person name="Imperial J."/>
            <person name="Ruiz-Argueso T."/>
        </authorList>
    </citation>
    <scope>NUCLEOTIDE SEQUENCE [LARGE SCALE GENOMIC DNA]</scope>
    <source>
        <strain evidence="5 6">PAC68</strain>
    </source>
</reference>
<evidence type="ECO:0000313" key="6">
    <source>
        <dbReference type="Proteomes" id="UP000050863"/>
    </source>
</evidence>
<dbReference type="GO" id="GO:1904680">
    <property type="term" value="F:peptide transmembrane transporter activity"/>
    <property type="evidence" value="ECO:0007669"/>
    <property type="project" value="TreeGrafter"/>
</dbReference>
<dbReference type="GO" id="GO:0030288">
    <property type="term" value="C:outer membrane-bounded periplasmic space"/>
    <property type="evidence" value="ECO:0007669"/>
    <property type="project" value="TreeGrafter"/>
</dbReference>
<evidence type="ECO:0000256" key="1">
    <source>
        <dbReference type="ARBA" id="ARBA00004418"/>
    </source>
</evidence>
<dbReference type="InterPro" id="IPR039424">
    <property type="entry name" value="SBP_5"/>
</dbReference>
<dbReference type="Gene3D" id="3.10.105.10">
    <property type="entry name" value="Dipeptide-binding Protein, Domain 3"/>
    <property type="match status" value="1"/>
</dbReference>
<keyword evidence="3" id="KW-0732">Signal</keyword>
<evidence type="ECO:0000256" key="3">
    <source>
        <dbReference type="ARBA" id="ARBA00022729"/>
    </source>
</evidence>